<dbReference type="Proteomes" id="UP000240500">
    <property type="component" value="Chromosome 4"/>
</dbReference>
<evidence type="ECO:0000256" key="2">
    <source>
        <dbReference type="SAM" id="Phobius"/>
    </source>
</evidence>
<feature type="transmembrane region" description="Helical" evidence="2">
    <location>
        <begin position="106"/>
        <end position="127"/>
    </location>
</feature>
<reference evidence="6 8" key="5">
    <citation type="submission" date="2016-09" db="EMBL/GenBank/DDBJ databases">
        <authorList>
            <consortium name="Pathogen Informatics"/>
        </authorList>
    </citation>
    <scope>NUCLEOTIDE SEQUENCE [LARGE SCALE GENOMIC DNA]</scope>
</reference>
<reference evidence="5" key="4">
    <citation type="submission" date="2014-05" db="EMBL/GenBank/DDBJ databases">
        <title>The genome sequences of chimpanzee malaria parasites reveal the path to human adaptation.</title>
        <authorList>
            <person name="Otto T.D."/>
            <person name="Rayner J.C."/>
            <person name="Boehme U."/>
            <person name="Pain A."/>
            <person name="Spottiswoode N."/>
            <person name="Sanders M."/>
            <person name="Quail M."/>
            <person name="Ollomo B."/>
            <person name="Renaud F."/>
            <person name="Thomas A.W."/>
            <person name="Prugnolle F."/>
            <person name="Conway D.J."/>
            <person name="Newbold C."/>
            <person name="Berriman M."/>
        </authorList>
    </citation>
    <scope>NUCLEOTIDE SEQUENCE [LARGE SCALE GENOMIC DNA]</scope>
    <source>
        <strain evidence="5">CDC</strain>
    </source>
</reference>
<keyword evidence="2" id="KW-1133">Transmembrane helix</keyword>
<dbReference type="Pfam" id="PF09716">
    <property type="entry name" value="ETRAMP"/>
    <property type="match status" value="1"/>
</dbReference>
<feature type="compositionally biased region" description="Basic and acidic residues" evidence="1">
    <location>
        <begin position="133"/>
        <end position="151"/>
    </location>
</feature>
<dbReference type="PIR" id="A45607">
    <property type="entry name" value="A45607"/>
</dbReference>
<name>Q26108_PLARE</name>
<evidence type="ECO:0000313" key="6">
    <source>
        <dbReference type="EMBL" id="SOV76186.1"/>
    </source>
</evidence>
<evidence type="ECO:0000256" key="3">
    <source>
        <dbReference type="SAM" id="SignalP"/>
    </source>
</evidence>
<keyword evidence="3" id="KW-0732">Signal</keyword>
<dbReference type="EMBL" id="LT969567">
    <property type="protein sequence ID" value="SOV76186.1"/>
    <property type="molecule type" value="Genomic_DNA"/>
</dbReference>
<dbReference type="AlphaFoldDB" id="Q26108"/>
<organism evidence="4">
    <name type="scientific">Plasmodium reichenowi</name>
    <dbReference type="NCBI Taxonomy" id="5854"/>
    <lineage>
        <taxon>Eukaryota</taxon>
        <taxon>Sar</taxon>
        <taxon>Alveolata</taxon>
        <taxon>Apicomplexa</taxon>
        <taxon>Aconoidasida</taxon>
        <taxon>Haemosporida</taxon>
        <taxon>Plasmodiidae</taxon>
        <taxon>Plasmodium</taxon>
        <taxon>Plasmodium (Laverania)</taxon>
    </lineage>
</organism>
<evidence type="ECO:0000313" key="4">
    <source>
        <dbReference type="EMBL" id="AAA29766.1"/>
    </source>
</evidence>
<evidence type="ECO:0000256" key="1">
    <source>
        <dbReference type="SAM" id="MobiDB-lite"/>
    </source>
</evidence>
<dbReference type="EMBL" id="M75444">
    <property type="protein sequence ID" value="AAA29766.1"/>
    <property type="molecule type" value="Genomic_DNA"/>
</dbReference>
<evidence type="ECO:0000313" key="8">
    <source>
        <dbReference type="Proteomes" id="UP000240500"/>
    </source>
</evidence>
<feature type="region of interest" description="Disordered" evidence="1">
    <location>
        <begin position="30"/>
        <end position="79"/>
    </location>
</feature>
<feature type="signal peptide" evidence="3">
    <location>
        <begin position="1"/>
        <end position="25"/>
    </location>
</feature>
<feature type="region of interest" description="Disordered" evidence="1">
    <location>
        <begin position="131"/>
        <end position="160"/>
    </location>
</feature>
<feature type="compositionally biased region" description="Low complexity" evidence="1">
    <location>
        <begin position="45"/>
        <end position="59"/>
    </location>
</feature>
<evidence type="ECO:0000313" key="7">
    <source>
        <dbReference type="Proteomes" id="UP000027581"/>
    </source>
</evidence>
<gene>
    <name evidence="5" type="ORF">PRCDC_0403800</name>
    <name evidence="6" type="ORF">PRG01_0408000</name>
</gene>
<protein>
    <submittedName>
        <fullName evidence="5">Sexual stage-specific protein</fullName>
    </submittedName>
    <submittedName>
        <fullName evidence="4">Sporozoite antigen</fullName>
    </submittedName>
</protein>
<reference evidence="4" key="2">
    <citation type="submission" date="1992-02" db="EMBL/GenBank/DDBJ databases">
        <title>The Primary Structure of the 16kDa Sexual Stage and Sporozoite Antigen of Plasmodium reichenowi and Plasmodium falciparum is Highly Conserved.</title>
        <authorList>
            <person name="Moelans I."/>
            <person name="Lal A.A."/>
            <person name="Konings R.N.H."/>
            <person name="Schoenmakers J.G.G."/>
        </authorList>
    </citation>
    <scope>NUCLEOTIDE SEQUENCE</scope>
</reference>
<accession>Q26108</accession>
<feature type="chain" id="PRO_5015097210" evidence="3">
    <location>
        <begin position="26"/>
        <end position="160"/>
    </location>
</feature>
<dbReference type="OrthoDB" id="385615at2759"/>
<evidence type="ECO:0000313" key="5">
    <source>
        <dbReference type="EMBL" id="CDO62713.1"/>
    </source>
</evidence>
<keyword evidence="2" id="KW-0472">Membrane</keyword>
<dbReference type="Proteomes" id="UP000027581">
    <property type="component" value="Unassembled WGS sequence"/>
</dbReference>
<keyword evidence="7" id="KW-1185">Reference proteome</keyword>
<sequence>MNIRKFIPSLALMLIFFAFANLVLSDANDKTKKPAGKGSPSNLQTPGSSSGTSHHAAGPNQGGLSQGGLSSKDSADKMPLETQLALEEIKSLSNMLDKKTTVNRNLIISTAVTNMIMLIILSGIVGFKVKKTKNADDDKGDKDKDKDKDNTDEGDEGDDS</sequence>
<dbReference type="VEuPathDB" id="PlasmoDB:PRG01_0408000"/>
<reference evidence="5" key="3">
    <citation type="submission" date="2014-01" db="EMBL/GenBank/DDBJ databases">
        <authorList>
            <person name="Aslett M."/>
        </authorList>
    </citation>
    <scope>NUCLEOTIDE SEQUENCE</scope>
    <source>
        <strain evidence="5">CDC</strain>
    </source>
</reference>
<dbReference type="EMBL" id="HG810765">
    <property type="protein sequence ID" value="CDO62713.1"/>
    <property type="molecule type" value="Genomic_DNA"/>
</dbReference>
<proteinExistence type="predicted"/>
<dbReference type="VEuPathDB" id="PlasmoDB:PRCDC_0403800"/>
<keyword evidence="2" id="KW-0812">Transmembrane</keyword>
<reference evidence="4" key="1">
    <citation type="journal article" date="1992" name="Mol. Biochem. Parasitol.">
        <title>Sequence of a 16-kilodalton sexual stage and sporozoite surface antigen of Plasmodium reichenowi and comparison with Pfs16 of Plasmodium falciparum.</title>
        <authorList>
            <person name="Moelans I.I."/>
            <person name="Lal A.A."/>
            <person name="Konings R.N."/>
            <person name="Schoenmakers J.G."/>
        </authorList>
    </citation>
    <scope>NUCLEOTIDE SEQUENCE</scope>
</reference>